<organism evidence="4 5">
    <name type="scientific">Methylobacterium terricola</name>
    <dbReference type="NCBI Taxonomy" id="2583531"/>
    <lineage>
        <taxon>Bacteria</taxon>
        <taxon>Pseudomonadati</taxon>
        <taxon>Pseudomonadota</taxon>
        <taxon>Alphaproteobacteria</taxon>
        <taxon>Hyphomicrobiales</taxon>
        <taxon>Methylobacteriaceae</taxon>
        <taxon>Methylobacterium</taxon>
    </lineage>
</organism>
<evidence type="ECO:0000256" key="1">
    <source>
        <dbReference type="SAM" id="MobiDB-lite"/>
    </source>
</evidence>
<dbReference type="Pfam" id="PF18914">
    <property type="entry name" value="DUF5666"/>
    <property type="match status" value="1"/>
</dbReference>
<feature type="compositionally biased region" description="Gly residues" evidence="1">
    <location>
        <begin position="402"/>
        <end position="450"/>
    </location>
</feature>
<comment type="caution">
    <text evidence="4">The sequence shown here is derived from an EMBL/GenBank/DDBJ whole genome shotgun (WGS) entry which is preliminary data.</text>
</comment>
<dbReference type="AlphaFoldDB" id="A0A5C4LFL7"/>
<gene>
    <name evidence="4" type="ORF">FF100_18690</name>
</gene>
<keyword evidence="2" id="KW-0732">Signal</keyword>
<feature type="compositionally biased region" description="Basic and acidic residues" evidence="1">
    <location>
        <begin position="297"/>
        <end position="317"/>
    </location>
</feature>
<evidence type="ECO:0000256" key="2">
    <source>
        <dbReference type="SAM" id="SignalP"/>
    </source>
</evidence>
<sequence>MQHTPSVTRRGLLRLLSGASWLAVAGPAGAAGDKILDQGIGGTGIRPGPDDEGDRGIGGTGVVGTIRGFGSIIVNDLRIAYPPEVPVTIDGRAARVEDLRVGQVVRALAQPGGGGLSTAGIAVIHEVVGPVQRVGADRLTVLGQAVATAGMPPEMPRPRLGERVAVSGLRRPDGSIAASRIDPAGSAPDLVAGPVRRGPGGALRIGNLPLAGLDPALAGGRAVAEGSLSGSRLAVTRAVSAAEPFGGEARRLSIEAYVTREGGVLRTGAGYAVVGRGGLVPAGGGLAILDGNAGRGGRLDLDGLRLRPDPAGREGGRDAVGSGNPGRGGPGQGGPGGPRTGPHGGSQGGPQGGSHGGSLGGPGGRPGPSGRSGPVGEGPFGGAEGGRFGGPGRGEIDPRMPGGEGTGRFGSPGGFGGPGGFGRPGGEGGFGSPGGGFGGGGGGFGGGGRR</sequence>
<feature type="domain" description="DUF5666" evidence="3">
    <location>
        <begin position="129"/>
        <end position="181"/>
    </location>
</feature>
<feature type="chain" id="PRO_5023009153" description="DUF5666 domain-containing protein" evidence="2">
    <location>
        <begin position="31"/>
        <end position="450"/>
    </location>
</feature>
<dbReference type="EMBL" id="VDDA01000008">
    <property type="protein sequence ID" value="TNC11773.1"/>
    <property type="molecule type" value="Genomic_DNA"/>
</dbReference>
<keyword evidence="5" id="KW-1185">Reference proteome</keyword>
<dbReference type="InterPro" id="IPR006311">
    <property type="entry name" value="TAT_signal"/>
</dbReference>
<feature type="compositionally biased region" description="Gly residues" evidence="1">
    <location>
        <begin position="323"/>
        <end position="367"/>
    </location>
</feature>
<dbReference type="InterPro" id="IPR043724">
    <property type="entry name" value="DUF5666"/>
</dbReference>
<evidence type="ECO:0000259" key="3">
    <source>
        <dbReference type="Pfam" id="PF18914"/>
    </source>
</evidence>
<accession>A0A5C4LFL7</accession>
<evidence type="ECO:0000313" key="4">
    <source>
        <dbReference type="EMBL" id="TNC11773.1"/>
    </source>
</evidence>
<name>A0A5C4LFL7_9HYPH</name>
<dbReference type="OrthoDB" id="7271690at2"/>
<evidence type="ECO:0000313" key="5">
    <source>
        <dbReference type="Proteomes" id="UP000305267"/>
    </source>
</evidence>
<feature type="region of interest" description="Disordered" evidence="1">
    <location>
        <begin position="297"/>
        <end position="450"/>
    </location>
</feature>
<feature type="compositionally biased region" description="Gly residues" evidence="1">
    <location>
        <begin position="373"/>
        <end position="393"/>
    </location>
</feature>
<protein>
    <recommendedName>
        <fullName evidence="3">DUF5666 domain-containing protein</fullName>
    </recommendedName>
</protein>
<proteinExistence type="predicted"/>
<dbReference type="Proteomes" id="UP000305267">
    <property type="component" value="Unassembled WGS sequence"/>
</dbReference>
<dbReference type="PROSITE" id="PS51318">
    <property type="entry name" value="TAT"/>
    <property type="match status" value="1"/>
</dbReference>
<reference evidence="4 5" key="1">
    <citation type="submission" date="2019-06" db="EMBL/GenBank/DDBJ databases">
        <title>Genome of Methylobacterium sp. 17Sr1-39.</title>
        <authorList>
            <person name="Seo T."/>
        </authorList>
    </citation>
    <scope>NUCLEOTIDE SEQUENCE [LARGE SCALE GENOMIC DNA]</scope>
    <source>
        <strain evidence="4 5">17Sr1-39</strain>
    </source>
</reference>
<feature type="signal peptide" evidence="2">
    <location>
        <begin position="1"/>
        <end position="30"/>
    </location>
</feature>